<organism evidence="5 6">
    <name type="scientific">Hoeflea algicola</name>
    <dbReference type="NCBI Taxonomy" id="2983763"/>
    <lineage>
        <taxon>Bacteria</taxon>
        <taxon>Pseudomonadati</taxon>
        <taxon>Pseudomonadota</taxon>
        <taxon>Alphaproteobacteria</taxon>
        <taxon>Hyphomicrobiales</taxon>
        <taxon>Rhizobiaceae</taxon>
        <taxon>Hoeflea</taxon>
    </lineage>
</organism>
<keyword evidence="3" id="KW-0808">Transferase</keyword>
<dbReference type="InterPro" id="IPR038577">
    <property type="entry name" value="GT10-like_C_sf"/>
</dbReference>
<sequence length="300" mass="33732">MAENPSAKAEAAVAIIPYGTRLTPMLSRMPLDALAWPLGRPAHFNHGTISDMGPADHLIAYVSSRLLYMPRPGVRARISVMIVEPQAVHGRNMAWLRLLYWRFYRVLTCNPGLLAGVPNGVRFLFGSTWVPDWKTVNTQKSRMLSLIASSKTFFEGHGLRHRVVDWLKRTDIDAEILGRGYAPFEHKAEGLAPYRFSVIIENVREPSYFTEKLIDCFLCDTVPIYWGAPDIAEVFDPRGMIICLSFDDITAALGTLSESDYRSRLEFVAKNKEKAVLYANHELAAARIVLATTQRGPRKP</sequence>
<dbReference type="InterPro" id="IPR055270">
    <property type="entry name" value="Glyco_tran_10_C"/>
</dbReference>
<evidence type="ECO:0000313" key="5">
    <source>
        <dbReference type="EMBL" id="MCY0149683.1"/>
    </source>
</evidence>
<comment type="similarity">
    <text evidence="1">Belongs to the glycosyltransferase 10 family.</text>
</comment>
<dbReference type="SUPFAM" id="SSF53756">
    <property type="entry name" value="UDP-Glycosyltransferase/glycogen phosphorylase"/>
    <property type="match status" value="1"/>
</dbReference>
<dbReference type="Gene3D" id="3.40.50.11660">
    <property type="entry name" value="Glycosyl transferase family 10, C-terminal domain"/>
    <property type="match status" value="1"/>
</dbReference>
<dbReference type="PANTHER" id="PTHR11929:SF194">
    <property type="entry name" value="ALPHA-(1,3)-FUCOSYLTRANSFERASE 10"/>
    <property type="match status" value="1"/>
</dbReference>
<evidence type="ECO:0000256" key="1">
    <source>
        <dbReference type="ARBA" id="ARBA00008919"/>
    </source>
</evidence>
<dbReference type="Pfam" id="PF00852">
    <property type="entry name" value="Glyco_transf_10"/>
    <property type="match status" value="1"/>
</dbReference>
<dbReference type="InterPro" id="IPR001503">
    <property type="entry name" value="Glyco_trans_10"/>
</dbReference>
<dbReference type="EMBL" id="JAOVZR010000001">
    <property type="protein sequence ID" value="MCY0149683.1"/>
    <property type="molecule type" value="Genomic_DNA"/>
</dbReference>
<protein>
    <submittedName>
        <fullName evidence="5">Glycosyltransferase family 10</fullName>
    </submittedName>
</protein>
<dbReference type="Proteomes" id="UP001073227">
    <property type="component" value="Unassembled WGS sequence"/>
</dbReference>
<name>A0ABT3ZD10_9HYPH</name>
<reference evidence="5" key="1">
    <citation type="submission" date="2022-10" db="EMBL/GenBank/DDBJ databases">
        <title>Hoeflea sp. G2-23, isolated from marine algae.</title>
        <authorList>
            <person name="Kristyanto S."/>
            <person name="Kim J.M."/>
            <person name="Jeon C.O."/>
        </authorList>
    </citation>
    <scope>NUCLEOTIDE SEQUENCE</scope>
    <source>
        <strain evidence="5">G2-23</strain>
    </source>
</reference>
<comment type="caution">
    <text evidence="5">The sequence shown here is derived from an EMBL/GenBank/DDBJ whole genome shotgun (WGS) entry which is preliminary data.</text>
</comment>
<gene>
    <name evidence="5" type="ORF">OEG84_18710</name>
</gene>
<proteinExistence type="inferred from homology"/>
<keyword evidence="2" id="KW-0328">Glycosyltransferase</keyword>
<dbReference type="RefSeq" id="WP_267655130.1">
    <property type="nucleotide sequence ID" value="NZ_JAOVZR010000001.1"/>
</dbReference>
<evidence type="ECO:0000259" key="4">
    <source>
        <dbReference type="Pfam" id="PF00852"/>
    </source>
</evidence>
<evidence type="ECO:0000313" key="6">
    <source>
        <dbReference type="Proteomes" id="UP001073227"/>
    </source>
</evidence>
<keyword evidence="6" id="KW-1185">Reference proteome</keyword>
<dbReference type="PANTHER" id="PTHR11929">
    <property type="entry name" value="ALPHA- 1,3 -FUCOSYLTRANSFERASE"/>
    <property type="match status" value="1"/>
</dbReference>
<evidence type="ECO:0000256" key="2">
    <source>
        <dbReference type="ARBA" id="ARBA00022676"/>
    </source>
</evidence>
<evidence type="ECO:0000256" key="3">
    <source>
        <dbReference type="ARBA" id="ARBA00022679"/>
    </source>
</evidence>
<accession>A0ABT3ZD10</accession>
<feature type="domain" description="Fucosyltransferase C-terminal" evidence="4">
    <location>
        <begin position="140"/>
        <end position="252"/>
    </location>
</feature>